<protein>
    <submittedName>
        <fullName evidence="4">Nuclear GTPase SLIP-GC-like</fullName>
    </submittedName>
</protein>
<dbReference type="EMBL" id="AYCK01006911">
    <property type="status" value="NOT_ANNOTATED_CDS"/>
    <property type="molecule type" value="Genomic_DNA"/>
</dbReference>
<dbReference type="Pfam" id="PF00350">
    <property type="entry name" value="Dynamin_N"/>
    <property type="match status" value="1"/>
</dbReference>
<dbReference type="KEGG" id="pfor:103141594"/>
<dbReference type="OrthoDB" id="3598281at2759"/>
<dbReference type="SUPFAM" id="SSF52540">
    <property type="entry name" value="P-loop containing nucleoside triphosphate hydrolases"/>
    <property type="match status" value="1"/>
</dbReference>
<evidence type="ECO:0000256" key="1">
    <source>
        <dbReference type="SAM" id="Coils"/>
    </source>
</evidence>
<sequence length="811" mass="92433">MDDFVRDTLAQAGLNDLIKVFKDEGIDTETFYMLQDADIEKLIPKMGSRLKFKKLIRRLKAEQTPNESPNHFPTHGHQKGEEETGMTEVLPSTSDTGKRKSGQQLGSKGQPAAKRKCETNSSTETEAKMLNTVRNTMGDIYAMLQDDSDLNKILKTKIKNLETEKKELVGVFGKTGAGKTSLINAVLKEKNLLPSGSVSACTSVMIKVEDNRQNEKYEAEIEFISPEDWEDELGSLLSIIKKGNQETEDNVDDSDEEYHDAADKLTALYEDEWKEKSCEQLMETKYFKEIPEFLCSTSKTLVFESAKDLSTDIVKYTRDAAKNEDYDKIKKWYWPLVKCVTVRVPDNPFLQHVTLVDLPGNGDRNKSRDTMWKGIFGDCSTVWVVTEINRAASEQESWDILKNVASQIGNGGECRHIHIVCTKSDDIDDSHELTKAETQALILKRNAKAKLSVGKELNKLDKIKKHFSDECFQVFTVSSREFFRKRDLSPEDTEIPKLQEFLQNLNDCHSETLNYVSGAHGILSLIHGANLRKEDDRIKEVFAALEKNLTLQTKSIKNEMMKIFKVFEERLQKGVERSKNSYGNILTSTLYPRKRDGRGFHKQLKKAVENEGVCRPKKGREMNINMNLTSPLTDSIDEEFRTTFPNDGKCGPFKGVIYGFSILTKELKEKYKDVELQLISVESEEERLKISLNKSIRKRKKTVYRSLAKTIGETMQDCYNKAAACTGRGTLQNMRETIENHVHGSKNTMFEEAKKVMMNHLDNLMVDVLKTLEDTMRESIELSLKTDDLSLPDVSAQLERVQKLRDELRSC</sequence>
<organism evidence="4 5">
    <name type="scientific">Poecilia formosa</name>
    <name type="common">Amazon molly</name>
    <name type="synonym">Limia formosa</name>
    <dbReference type="NCBI Taxonomy" id="48698"/>
    <lineage>
        <taxon>Eukaryota</taxon>
        <taxon>Metazoa</taxon>
        <taxon>Chordata</taxon>
        <taxon>Craniata</taxon>
        <taxon>Vertebrata</taxon>
        <taxon>Euteleostomi</taxon>
        <taxon>Actinopterygii</taxon>
        <taxon>Neopterygii</taxon>
        <taxon>Teleostei</taxon>
        <taxon>Neoteleostei</taxon>
        <taxon>Acanthomorphata</taxon>
        <taxon>Ovalentaria</taxon>
        <taxon>Atherinomorphae</taxon>
        <taxon>Cyprinodontiformes</taxon>
        <taxon>Poeciliidae</taxon>
        <taxon>Poeciliinae</taxon>
        <taxon>Poecilia</taxon>
    </lineage>
</organism>
<dbReference type="RefSeq" id="XP_007557361.1">
    <property type="nucleotide sequence ID" value="XM_007557299.2"/>
</dbReference>
<dbReference type="InterPro" id="IPR053082">
    <property type="entry name" value="Nuclear_GTPase_SLIP-GC"/>
</dbReference>
<reference evidence="5" key="1">
    <citation type="submission" date="2013-10" db="EMBL/GenBank/DDBJ databases">
        <authorList>
            <person name="Schartl M."/>
            <person name="Warren W."/>
        </authorList>
    </citation>
    <scope>NUCLEOTIDE SEQUENCE [LARGE SCALE GENOMIC DNA]</scope>
    <source>
        <strain evidence="5">female</strain>
    </source>
</reference>
<dbReference type="PANTHER" id="PTHR47308:SF1">
    <property type="entry name" value="NUCLEAR GTPASE SLIP-GC"/>
    <property type="match status" value="1"/>
</dbReference>
<dbReference type="PANTHER" id="PTHR47308">
    <property type="entry name" value="NUCLEAR GTPASE SLIP-GC"/>
    <property type="match status" value="1"/>
</dbReference>
<evidence type="ECO:0000259" key="3">
    <source>
        <dbReference type="Pfam" id="PF00350"/>
    </source>
</evidence>
<dbReference type="STRING" id="48698.ENSPFOP00000003179"/>
<dbReference type="Ensembl" id="ENSPFOT00000003183.2">
    <property type="protein sequence ID" value="ENSPFOP00000003179.2"/>
    <property type="gene ID" value="ENSPFOG00000003176.2"/>
</dbReference>
<feature type="domain" description="Dynamin N-terminal" evidence="3">
    <location>
        <begin position="169"/>
        <end position="404"/>
    </location>
</feature>
<dbReference type="Gene3D" id="1.10.150.50">
    <property type="entry name" value="Transcription Factor, Ets-1"/>
    <property type="match status" value="1"/>
</dbReference>
<dbReference type="InterPro" id="IPR013761">
    <property type="entry name" value="SAM/pointed_sf"/>
</dbReference>
<keyword evidence="5" id="KW-1185">Reference proteome</keyword>
<evidence type="ECO:0000256" key="2">
    <source>
        <dbReference type="SAM" id="MobiDB-lite"/>
    </source>
</evidence>
<dbReference type="GeneTree" id="ENSGT00390000007091"/>
<accession>A0A087XBM6</accession>
<reference evidence="4" key="3">
    <citation type="submission" date="2025-09" db="UniProtKB">
        <authorList>
            <consortium name="Ensembl"/>
        </authorList>
    </citation>
    <scope>IDENTIFICATION</scope>
</reference>
<dbReference type="InterPro" id="IPR027417">
    <property type="entry name" value="P-loop_NTPase"/>
</dbReference>
<keyword evidence="1" id="KW-0175">Coiled coil</keyword>
<reference evidence="4" key="2">
    <citation type="submission" date="2025-08" db="UniProtKB">
        <authorList>
            <consortium name="Ensembl"/>
        </authorList>
    </citation>
    <scope>IDENTIFICATION</scope>
</reference>
<dbReference type="InterPro" id="IPR045063">
    <property type="entry name" value="Dynamin_N"/>
</dbReference>
<dbReference type="Gene3D" id="3.40.50.300">
    <property type="entry name" value="P-loop containing nucleotide triphosphate hydrolases"/>
    <property type="match status" value="1"/>
</dbReference>
<dbReference type="AlphaFoldDB" id="A0A087XBM6"/>
<proteinExistence type="predicted"/>
<feature type="region of interest" description="Disordered" evidence="2">
    <location>
        <begin position="61"/>
        <end position="125"/>
    </location>
</feature>
<evidence type="ECO:0000313" key="5">
    <source>
        <dbReference type="Proteomes" id="UP000028760"/>
    </source>
</evidence>
<feature type="coiled-coil region" evidence="1">
    <location>
        <begin position="144"/>
        <end position="171"/>
    </location>
</feature>
<dbReference type="EMBL" id="AYCK01006912">
    <property type="status" value="NOT_ANNOTATED_CDS"/>
    <property type="molecule type" value="Genomic_DNA"/>
</dbReference>
<name>A0A087XBM6_POEFO</name>
<evidence type="ECO:0000313" key="4">
    <source>
        <dbReference type="Ensembl" id="ENSPFOP00000003179.2"/>
    </source>
</evidence>
<dbReference type="Proteomes" id="UP000028760">
    <property type="component" value="Unassembled WGS sequence"/>
</dbReference>
<dbReference type="OMA" id="ECTSACT"/>
<dbReference type="eggNOG" id="ENOG502QU12">
    <property type="taxonomic scope" value="Eukaryota"/>
</dbReference>
<dbReference type="GeneID" id="103141594"/>
<dbReference type="GO" id="GO:0003924">
    <property type="term" value="F:GTPase activity"/>
    <property type="evidence" value="ECO:0007669"/>
    <property type="project" value="TreeGrafter"/>
</dbReference>